<sequence length="86" mass="10096">MAKQILKILDDLSPSEIKLRDLPRKPDGLYNMHFNEYGQLVKRAGHSGYNVSLGAGKILGMHRFYNFAMEKEFLYFFFWFRGSTGW</sequence>
<name>X1NZF8_9ZZZZ</name>
<dbReference type="EMBL" id="BARV01014541">
    <property type="protein sequence ID" value="GAI32180.1"/>
    <property type="molecule type" value="Genomic_DNA"/>
</dbReference>
<dbReference type="AlphaFoldDB" id="X1NZF8"/>
<comment type="caution">
    <text evidence="1">The sequence shown here is derived from an EMBL/GenBank/DDBJ whole genome shotgun (WGS) entry which is preliminary data.</text>
</comment>
<evidence type="ECO:0000313" key="1">
    <source>
        <dbReference type="EMBL" id="GAI32180.1"/>
    </source>
</evidence>
<accession>X1NZF8</accession>
<protein>
    <submittedName>
        <fullName evidence="1">Uncharacterized protein</fullName>
    </submittedName>
</protein>
<gene>
    <name evidence="1" type="ORF">S06H3_25272</name>
</gene>
<proteinExistence type="predicted"/>
<reference evidence="1" key="1">
    <citation type="journal article" date="2014" name="Front. Microbiol.">
        <title>High frequency of phylogenetically diverse reductive dehalogenase-homologous genes in deep subseafloor sedimentary metagenomes.</title>
        <authorList>
            <person name="Kawai M."/>
            <person name="Futagami T."/>
            <person name="Toyoda A."/>
            <person name="Takaki Y."/>
            <person name="Nishi S."/>
            <person name="Hori S."/>
            <person name="Arai W."/>
            <person name="Tsubouchi T."/>
            <person name="Morono Y."/>
            <person name="Uchiyama I."/>
            <person name="Ito T."/>
            <person name="Fujiyama A."/>
            <person name="Inagaki F."/>
            <person name="Takami H."/>
        </authorList>
    </citation>
    <scope>NUCLEOTIDE SEQUENCE</scope>
    <source>
        <strain evidence="1">Expedition CK06-06</strain>
    </source>
</reference>
<organism evidence="1">
    <name type="scientific">marine sediment metagenome</name>
    <dbReference type="NCBI Taxonomy" id="412755"/>
    <lineage>
        <taxon>unclassified sequences</taxon>
        <taxon>metagenomes</taxon>
        <taxon>ecological metagenomes</taxon>
    </lineage>
</organism>